<name>M5FTR0_DACPD</name>
<dbReference type="GeneID" id="63684171"/>
<feature type="compositionally biased region" description="Polar residues" evidence="1">
    <location>
        <begin position="1438"/>
        <end position="1448"/>
    </location>
</feature>
<feature type="region of interest" description="Disordered" evidence="1">
    <location>
        <begin position="156"/>
        <end position="182"/>
    </location>
</feature>
<feature type="region of interest" description="Disordered" evidence="1">
    <location>
        <begin position="31"/>
        <end position="64"/>
    </location>
</feature>
<feature type="region of interest" description="Disordered" evidence="1">
    <location>
        <begin position="1140"/>
        <end position="1162"/>
    </location>
</feature>
<feature type="region of interest" description="Disordered" evidence="1">
    <location>
        <begin position="1485"/>
        <end position="1540"/>
    </location>
</feature>
<feature type="region of interest" description="Disordered" evidence="1">
    <location>
        <begin position="1302"/>
        <end position="1355"/>
    </location>
</feature>
<dbReference type="HOGENOM" id="CLU_242891_0_0_1"/>
<gene>
    <name evidence="2" type="ORF">DACRYDRAFT_110708</name>
</gene>
<feature type="compositionally biased region" description="Polar residues" evidence="1">
    <location>
        <begin position="36"/>
        <end position="45"/>
    </location>
</feature>
<reference evidence="2 3" key="1">
    <citation type="journal article" date="2012" name="Science">
        <title>The Paleozoic origin of enzymatic lignin decomposition reconstructed from 31 fungal genomes.</title>
        <authorList>
            <person name="Floudas D."/>
            <person name="Binder M."/>
            <person name="Riley R."/>
            <person name="Barry K."/>
            <person name="Blanchette R.A."/>
            <person name="Henrissat B."/>
            <person name="Martinez A.T."/>
            <person name="Otillar R."/>
            <person name="Spatafora J.W."/>
            <person name="Yadav J.S."/>
            <person name="Aerts A."/>
            <person name="Benoit I."/>
            <person name="Boyd A."/>
            <person name="Carlson A."/>
            <person name="Copeland A."/>
            <person name="Coutinho P.M."/>
            <person name="de Vries R.P."/>
            <person name="Ferreira P."/>
            <person name="Findley K."/>
            <person name="Foster B."/>
            <person name="Gaskell J."/>
            <person name="Glotzer D."/>
            <person name="Gorecki P."/>
            <person name="Heitman J."/>
            <person name="Hesse C."/>
            <person name="Hori C."/>
            <person name="Igarashi K."/>
            <person name="Jurgens J.A."/>
            <person name="Kallen N."/>
            <person name="Kersten P."/>
            <person name="Kohler A."/>
            <person name="Kuees U."/>
            <person name="Kumar T.K.A."/>
            <person name="Kuo A."/>
            <person name="LaButti K."/>
            <person name="Larrondo L.F."/>
            <person name="Lindquist E."/>
            <person name="Ling A."/>
            <person name="Lombard V."/>
            <person name="Lucas S."/>
            <person name="Lundell T."/>
            <person name="Martin R."/>
            <person name="McLaughlin D.J."/>
            <person name="Morgenstern I."/>
            <person name="Morin E."/>
            <person name="Murat C."/>
            <person name="Nagy L.G."/>
            <person name="Nolan M."/>
            <person name="Ohm R.A."/>
            <person name="Patyshakuliyeva A."/>
            <person name="Rokas A."/>
            <person name="Ruiz-Duenas F.J."/>
            <person name="Sabat G."/>
            <person name="Salamov A."/>
            <person name="Samejima M."/>
            <person name="Schmutz J."/>
            <person name="Slot J.C."/>
            <person name="St John F."/>
            <person name="Stenlid J."/>
            <person name="Sun H."/>
            <person name="Sun S."/>
            <person name="Syed K."/>
            <person name="Tsang A."/>
            <person name="Wiebenga A."/>
            <person name="Young D."/>
            <person name="Pisabarro A."/>
            <person name="Eastwood D.C."/>
            <person name="Martin F."/>
            <person name="Cullen D."/>
            <person name="Grigoriev I.V."/>
            <person name="Hibbett D.S."/>
        </authorList>
    </citation>
    <scope>NUCLEOTIDE SEQUENCE [LARGE SCALE GENOMIC DNA]</scope>
    <source>
        <strain evidence="2 3">DJM-731 SS1</strain>
    </source>
</reference>
<dbReference type="EMBL" id="JH795872">
    <property type="protein sequence ID" value="EJT98819.1"/>
    <property type="molecule type" value="Genomic_DNA"/>
</dbReference>
<feature type="region of interest" description="Disordered" evidence="1">
    <location>
        <begin position="837"/>
        <end position="859"/>
    </location>
</feature>
<feature type="region of interest" description="Disordered" evidence="1">
    <location>
        <begin position="1228"/>
        <end position="1268"/>
    </location>
</feature>
<dbReference type="RefSeq" id="XP_040625717.1">
    <property type="nucleotide sequence ID" value="XM_040769109.1"/>
</dbReference>
<feature type="compositionally biased region" description="Polar residues" evidence="1">
    <location>
        <begin position="1564"/>
        <end position="1573"/>
    </location>
</feature>
<keyword evidence="3" id="KW-1185">Reference proteome</keyword>
<sequence>MSIDTPTALAKENFAPQRVEFLPIPQFHSPRALSRVRSSPSTQQPKGILKPSRSTLPDLPSSSPVSMDQVVVGDVDYLLSPLQCILRSITQDTQDTQDSDSDAPTPADLTEAYTLLLSRLKHARDLLPSALEPLRTHSTALLIALQRDIAVVLQSPYDPSSTRGSDDPSSEPSSTPAKKRGVSESEILHARALLHLSHAALKLSAVLFLQPGVHALFTTQEQQDLVRSVLSLPEAGALPTPNGRKTNQVALWALGNLRLPDSAVFPHREALARVLECGLRGELGARATSVGGSGEAVRTQAYDTLTTLLTHYPSLLPSFTPLLDLLLPALLLPKREKPAQALLAFSLSLKKYRAHCTSLHASDLKHRETVESHLLTWLRSTRHSPSPSGTTSQKTVDLLEHSLRASLLSSEQTLVLPLIAALIHLSGPQVLASSALKALMTVLQAALKVKPLAPQWARCWAVLIWGVGEGEVRGLWAPSSPAISFSTSTPVAPAQAGAKLPPREKIEKMVLQALPALLKASARAEAAEVWQALVWAGVGVGGVGGGKGRWRDVAGLVQKGGVGVLEGVLGPAWGEEEEGEEGEELQGDPDGEEEPAQPNDKPHHPSKPSHPLESLLSEELLTPPSPTKSPPYTPFQPPPWWPGLQVADVYPLADLWFSGLSAPIPPEERDVSARRVLPLLAHKPGGRQLMFVRILNSSLQELAAKTEEEWRARATDFLGFILPQRMGKCFLPNPGRELVSLLLQQVIPDLPIWKLPVLVYLLTSPALGWKTDTLELIVHSVAGRIPDARGRPGSGEWKACIPPVLQLWIPRLERGINVQDASVIRILLSWIRESNDQNQDQNQNQDQDQNQNQNQNQNQEQWRRILRAVGPLALPNGLALQDMPFVLQCERGDTLKGPLLDMLAVVMRDVYDSDDEKKFDAGMEVLSSLLGAVQRLAASGEKADMDMETDTDTDTDTVYVVCRVYAAVGSWICDKDTLFEDEQYNTLSAALYTACLDLLTPFPQGKVDQSTLDQLAPFLASAFYRMPDPGIAPQRFASFWRATFHGHEFRWPEELKPALRWFAEHDTAFAPGLELDLTQTQDTAASSIPMSVLSDSEPERAQQRLRLTMDNSGSELMSGILSMGEQRGKKVGFGSSSYIDPATLGSGPKTGLSPASRERGSLVSTKPVVRFELSALAAAEGDEPPLRETQEASSDSAEEIPQPQGTSEVVSTATVMRAFDAPLIPPAMMDRTERVPPPTPSMLVLTPSVLDPAPTPSSEPASVDTLTRTDTSLEISHVSETQLPDRRIETDDSVTDIQGAQVTRLLSTPRSNNKPAPSPASPSEEEDDEDEAVIEFSLSQELEDPMKVPELDDEKELDDVFLVPPLSLGKRKRTLSEHTMDARKKRKTPSSVSRLATKGDTSLSDVRSSTSSLSKTSPEVSIQDVEDTFIRDAGNVISASQPTISSSPEVIVARSLSQPPARPAGETRKRKRVFLESVEIPIISKRRRLTSSESTSKDSGRRRRRDDESFQASGTPSTPSHMTQSQRSEASSPASPSLAAGGSQFWRGVRYAFSRVAGQKTEDLSQQFVGSSQQDEDQIVHPPRGSSVAEERVKTLRELLKGLKEDVKHVDMKLIDEVQISLIDALGYVSKRRKADRAK</sequence>
<feature type="compositionally biased region" description="Polar residues" evidence="1">
    <location>
        <begin position="52"/>
        <end position="64"/>
    </location>
</feature>
<feature type="compositionally biased region" description="Polar residues" evidence="1">
    <location>
        <begin position="1256"/>
        <end position="1268"/>
    </location>
</feature>
<evidence type="ECO:0000256" key="1">
    <source>
        <dbReference type="SAM" id="MobiDB-lite"/>
    </source>
</evidence>
<feature type="compositionally biased region" description="Polar residues" evidence="1">
    <location>
        <begin position="1302"/>
        <end position="1314"/>
    </location>
</feature>
<feature type="compositionally biased region" description="Acidic residues" evidence="1">
    <location>
        <begin position="574"/>
        <end position="595"/>
    </location>
</feature>
<evidence type="ECO:0008006" key="4">
    <source>
        <dbReference type="Google" id="ProtNLM"/>
    </source>
</evidence>
<feature type="compositionally biased region" description="Acidic residues" evidence="1">
    <location>
        <begin position="1323"/>
        <end position="1333"/>
    </location>
</feature>
<evidence type="ECO:0000313" key="3">
    <source>
        <dbReference type="Proteomes" id="UP000030653"/>
    </source>
</evidence>
<feature type="compositionally biased region" description="Low complexity" evidence="1">
    <location>
        <begin position="1400"/>
        <end position="1421"/>
    </location>
</feature>
<evidence type="ECO:0000313" key="2">
    <source>
        <dbReference type="EMBL" id="EJT98819.1"/>
    </source>
</evidence>
<proteinExistence type="predicted"/>
<feature type="region of interest" description="Disordered" evidence="1">
    <location>
        <begin position="1368"/>
        <end position="1421"/>
    </location>
</feature>
<feature type="region of interest" description="Disordered" evidence="1">
    <location>
        <begin position="571"/>
        <end position="612"/>
    </location>
</feature>
<feature type="region of interest" description="Disordered" evidence="1">
    <location>
        <begin position="1176"/>
        <end position="1210"/>
    </location>
</feature>
<dbReference type="Proteomes" id="UP000030653">
    <property type="component" value="Unassembled WGS sequence"/>
</dbReference>
<protein>
    <recommendedName>
        <fullName evidence="4">Telomere-associated protein Rif1 N-terminal domain-containing protein</fullName>
    </recommendedName>
</protein>
<feature type="region of interest" description="Disordered" evidence="1">
    <location>
        <begin position="1564"/>
        <end position="1590"/>
    </location>
</feature>
<organism evidence="2 3">
    <name type="scientific">Dacryopinax primogenitus (strain DJM 731)</name>
    <name type="common">Brown rot fungus</name>
    <dbReference type="NCBI Taxonomy" id="1858805"/>
    <lineage>
        <taxon>Eukaryota</taxon>
        <taxon>Fungi</taxon>
        <taxon>Dikarya</taxon>
        <taxon>Basidiomycota</taxon>
        <taxon>Agaricomycotina</taxon>
        <taxon>Dacrymycetes</taxon>
        <taxon>Dacrymycetales</taxon>
        <taxon>Dacrymycetaceae</taxon>
        <taxon>Dacryopinax</taxon>
    </lineage>
</organism>
<feature type="compositionally biased region" description="Polar residues" evidence="1">
    <location>
        <begin position="1510"/>
        <end position="1527"/>
    </location>
</feature>
<dbReference type="STRING" id="1858805.M5FTR0"/>
<dbReference type="OrthoDB" id="2591260at2759"/>
<accession>M5FTR0</accession>
<feature type="region of interest" description="Disordered" evidence="1">
    <location>
        <begin position="1438"/>
        <end position="1473"/>
    </location>
</feature>
<feature type="compositionally biased region" description="Low complexity" evidence="1">
    <location>
        <begin position="1528"/>
        <end position="1540"/>
    </location>
</feature>